<dbReference type="PANTHER" id="PTHR21339">
    <property type="entry name" value="RADICAL S-ADENOSYL METHIONINE DOMAIN-CONTAINING PROTEIN 2"/>
    <property type="match status" value="1"/>
</dbReference>
<dbReference type="Pfam" id="PF09725">
    <property type="entry name" value="Fra10Ac1"/>
    <property type="match status" value="1"/>
</dbReference>
<dbReference type="InterPro" id="IPR016024">
    <property type="entry name" value="ARM-type_fold"/>
</dbReference>
<feature type="domain" description="ELMO" evidence="13">
    <location>
        <begin position="300"/>
        <end position="481"/>
    </location>
</feature>
<dbReference type="InterPro" id="IPR019129">
    <property type="entry name" value="Folate-sensitive_fs_Fra10Ac1"/>
</dbReference>
<dbReference type="EMBL" id="LR013335">
    <property type="protein sequence ID" value="SVE82954.1"/>
    <property type="molecule type" value="mRNA"/>
</dbReference>
<evidence type="ECO:0000259" key="14">
    <source>
        <dbReference type="PROSITE" id="PS51918"/>
    </source>
</evidence>
<keyword evidence="2" id="KW-0004">4Fe-4S</keyword>
<feature type="compositionally biased region" description="Basic and acidic residues" evidence="12">
    <location>
        <begin position="1118"/>
        <end position="1149"/>
    </location>
</feature>
<comment type="cofactor">
    <cofactor evidence="1">
        <name>[4Fe-4S] cluster</name>
        <dbReference type="ChEBI" id="CHEBI:49883"/>
    </cofactor>
</comment>
<evidence type="ECO:0000256" key="12">
    <source>
        <dbReference type="SAM" id="MobiDB-lite"/>
    </source>
</evidence>
<dbReference type="Pfam" id="PF16457">
    <property type="entry name" value="PH_12"/>
    <property type="match status" value="1"/>
</dbReference>
<dbReference type="GO" id="GO:0006915">
    <property type="term" value="P:apoptotic process"/>
    <property type="evidence" value="ECO:0007669"/>
    <property type="project" value="UniProtKB-KW"/>
</dbReference>
<protein>
    <submittedName>
        <fullName evidence="15">EOG090X02BW</fullName>
    </submittedName>
</protein>
<evidence type="ECO:0000256" key="11">
    <source>
        <dbReference type="ARBA" id="ARBA00024863"/>
    </source>
</evidence>
<evidence type="ECO:0000256" key="1">
    <source>
        <dbReference type="ARBA" id="ARBA00001966"/>
    </source>
</evidence>
<dbReference type="PANTHER" id="PTHR21339:SF0">
    <property type="entry name" value="S-ADENOSYLMETHIONINE-DEPENDENT NUCLEOTIDE DEHYDRATASE RSAD2"/>
    <property type="match status" value="1"/>
</dbReference>
<evidence type="ECO:0000256" key="8">
    <source>
        <dbReference type="ARBA" id="ARBA00023014"/>
    </source>
</evidence>
<dbReference type="Pfam" id="PF04055">
    <property type="entry name" value="Radical_SAM"/>
    <property type="match status" value="1"/>
</dbReference>
<sequence length="1197" mass="137590">MDTTLLRSKAPPTPKDNSLVKIAVEMAGKPPQLIEFNQKQPLATIIQDLCNYWNLTDAETYALRFNTETSRAFVSEKNRLEVKNGHVLQLGFSSGKITQSILDQLSPQSSHEDKMKAIQELAGYATDPTFTAEFTEKLGMKTLIGYVENMESGKLSDQITVHLLPAFVDLMDHGLTQWDVLEPTFIKRIASFINNQSSAQDPRTLQAALSILESLAQNSSTKYGIVERELTIPNLAMHLQNTSPSIQQNTLALINALFLKADDSKRTAMSKTLNARQIRNIIVMSIIQVPGVASGNEIAHQLHVLQTLMLNVLEEPMNRPIESGDRLDHPLKDVATRKQIIPRDFRKLGFKNDATPLNDFAQVPPGALALDAMLYFASYHPEKYSRVVLENSGRGDEYDCPFARAVIELTKLLCEILKIGEPPTEQGTLFHPMFFNHDHPFEELFCICIVVVNKTWKEMRATVEDFAKVFSVVREQITRVLAGRPLTQEIFKERIAALTYAEITDLWQQERTSREKWESRSRPIMELRQQIEPEIIELIQQQRLGFLTEGTRFSKYTNRGRVKDKFWYVRLSPNHRVLHYGDCDEKSVPALDELTDKLPIVDIRTLVTGKDCPHMKDLKGKKTTSQYPFSLMLDSNDVGSLDFVAPDQQTFDYWVDGINALLGLFISCNYRCGFCFHTAKSSFVLPLEEAMRGLRLLHEAGMEKINFSGGEPFIHQKGRYLGHLVRFCKRELGLASVSIVSNGSLITEDWFIRFGEHLDILAISCDSFQPETNNLIGRHRNSNKKEVATCKDDDQHLESLERVRGWCRDYRVAFKINSVINTHNFDEDMNRQIRQLNPVRWKVFQCLLIGGENHGKEALRNAEKFVVTDQQFESFLQRHREVACLVPESNVKLDAGGYDSSYEGDEEENQRKKRKKDWLVKDKPKSEGLVPKSAFTEQYSQEARRSMQSQLRGLTAYDRHKLLINQYYLTIPGAVDILKRDQSKDKRDFDIIKDNHQFLWEEDDAVDTWGKQIAKKYHDKLFKEYCICDLRKYKENKVGIRWRIEKEVVTGKGQFSCGEQNCTEKENLKTWEINFAYVEHELRKNSLVKIRLCSDCSHKLNFHHKRKEVTKKKKSKKEMKSKMSPGDRRKSGGEPRSEKVTPETSRSDMIDGGETSIPSSKNQELSDSTDVWREGQQSTEEKSRDEEFEEFLEDLFL</sequence>
<dbReference type="PROSITE" id="PS51918">
    <property type="entry name" value="RADICAL_SAM"/>
    <property type="match status" value="1"/>
</dbReference>
<keyword evidence="8" id="KW-0411">Iron-sulfur</keyword>
<dbReference type="Pfam" id="PF11841">
    <property type="entry name" value="ELMO_ARM"/>
    <property type="match status" value="1"/>
</dbReference>
<keyword evidence="7" id="KW-0408">Iron</keyword>
<evidence type="ECO:0000259" key="13">
    <source>
        <dbReference type="PROSITE" id="PS51335"/>
    </source>
</evidence>
<dbReference type="PROSITE" id="PS51335">
    <property type="entry name" value="ELMO"/>
    <property type="match status" value="1"/>
</dbReference>
<feature type="region of interest" description="Disordered" evidence="12">
    <location>
        <begin position="896"/>
        <end position="918"/>
    </location>
</feature>
<feature type="compositionally biased region" description="Polar residues" evidence="12">
    <location>
        <begin position="1156"/>
        <end position="1169"/>
    </location>
</feature>
<dbReference type="SUPFAM" id="SSF48371">
    <property type="entry name" value="ARM repeat"/>
    <property type="match status" value="1"/>
</dbReference>
<evidence type="ECO:0000256" key="9">
    <source>
        <dbReference type="ARBA" id="ARBA00023036"/>
    </source>
</evidence>
<evidence type="ECO:0000256" key="6">
    <source>
        <dbReference type="ARBA" id="ARBA00022907"/>
    </source>
</evidence>
<dbReference type="Gene3D" id="1.25.10.10">
    <property type="entry name" value="Leucine-rich Repeat Variant"/>
    <property type="match status" value="1"/>
</dbReference>
<accession>A0A4Y7MQ57</accession>
<keyword evidence="9" id="KW-0729">SH3-binding</keyword>
<evidence type="ECO:0000256" key="4">
    <source>
        <dbReference type="ARBA" id="ARBA00022703"/>
    </source>
</evidence>
<feature type="compositionally biased region" description="Basic residues" evidence="12">
    <location>
        <begin position="1106"/>
        <end position="1117"/>
    </location>
</feature>
<dbReference type="Gene3D" id="6.10.250.810">
    <property type="match status" value="1"/>
</dbReference>
<evidence type="ECO:0000256" key="5">
    <source>
        <dbReference type="ARBA" id="ARBA00022723"/>
    </source>
</evidence>
<dbReference type="InterPro" id="IPR006638">
    <property type="entry name" value="Elp3/MiaA/NifB-like_rSAM"/>
</dbReference>
<organism evidence="15">
    <name type="scientific">Daphnia magna</name>
    <dbReference type="NCBI Taxonomy" id="35525"/>
    <lineage>
        <taxon>Eukaryota</taxon>
        <taxon>Metazoa</taxon>
        <taxon>Ecdysozoa</taxon>
        <taxon>Arthropoda</taxon>
        <taxon>Crustacea</taxon>
        <taxon>Branchiopoda</taxon>
        <taxon>Diplostraca</taxon>
        <taxon>Cladocera</taxon>
        <taxon>Anomopoda</taxon>
        <taxon>Daphniidae</taxon>
        <taxon>Daphnia</taxon>
    </lineage>
</organism>
<dbReference type="SFLD" id="SFLDS00029">
    <property type="entry name" value="Radical_SAM"/>
    <property type="match status" value="1"/>
</dbReference>
<dbReference type="CDD" id="cd01335">
    <property type="entry name" value="Radical_SAM"/>
    <property type="match status" value="1"/>
</dbReference>
<dbReference type="OrthoDB" id="197967at2759"/>
<keyword evidence="6" id="KW-0581">Phagocytosis</keyword>
<dbReference type="InterPro" id="IPR007197">
    <property type="entry name" value="rSAM"/>
</dbReference>
<feature type="domain" description="Radical SAM core" evidence="14">
    <location>
        <begin position="654"/>
        <end position="885"/>
    </location>
</feature>
<dbReference type="InterPro" id="IPR011993">
    <property type="entry name" value="PH-like_dom_sf"/>
</dbReference>
<evidence type="ECO:0000313" key="15">
    <source>
        <dbReference type="EMBL" id="SVE82954.1"/>
    </source>
</evidence>
<feature type="region of interest" description="Disordered" evidence="12">
    <location>
        <begin position="1106"/>
        <end position="1188"/>
    </location>
</feature>
<dbReference type="Gene3D" id="2.30.29.30">
    <property type="entry name" value="Pleckstrin-homology domain (PH domain)/Phosphotyrosine-binding domain (PTB)"/>
    <property type="match status" value="1"/>
</dbReference>
<reference evidence="15" key="1">
    <citation type="submission" date="2018-08" db="EMBL/GenBank/DDBJ databases">
        <authorList>
            <person name="Cornetti L."/>
        </authorList>
    </citation>
    <scope>NUCLEOTIDE SEQUENCE</scope>
    <source>
        <strain evidence="15">FI-XINB3</strain>
    </source>
</reference>
<gene>
    <name evidence="15" type="primary">EOG090X02BW</name>
</gene>
<dbReference type="SMART" id="SM00729">
    <property type="entry name" value="Elp3"/>
    <property type="match status" value="1"/>
</dbReference>
<comment type="function">
    <text evidence="11">Involved in cytoskeletal rearrangements required for phagocytosis of apoptotic cells and cell motility. Acts in association with DOCK1 and CRK. Was initially proposed to be required in complex with DOCK1 to activate Rac Rho small GTPases. May enhance the guanine nucleotide exchange factor (GEF) activity of DOCK1.</text>
</comment>
<dbReference type="SFLD" id="SFLDG01067">
    <property type="entry name" value="SPASM/twitch_domain_containing"/>
    <property type="match status" value="1"/>
</dbReference>
<dbReference type="AlphaFoldDB" id="A0A4Y7MQ57"/>
<dbReference type="InterPro" id="IPR001849">
    <property type="entry name" value="PH_domain"/>
</dbReference>
<dbReference type="InterPro" id="IPR006816">
    <property type="entry name" value="ELMO_dom"/>
</dbReference>
<dbReference type="GO" id="GO:0003824">
    <property type="term" value="F:catalytic activity"/>
    <property type="evidence" value="ECO:0007669"/>
    <property type="project" value="InterPro"/>
</dbReference>
<dbReference type="Pfam" id="PF04727">
    <property type="entry name" value="ELMO_CED12"/>
    <property type="match status" value="1"/>
</dbReference>
<dbReference type="GO" id="GO:0017124">
    <property type="term" value="F:SH3 domain binding"/>
    <property type="evidence" value="ECO:0007669"/>
    <property type="project" value="UniProtKB-KW"/>
</dbReference>
<dbReference type="InterPro" id="IPR051196">
    <property type="entry name" value="RSAD2/Viperin_antiviral"/>
</dbReference>
<evidence type="ECO:0000256" key="10">
    <source>
        <dbReference type="ARBA" id="ARBA00023118"/>
    </source>
</evidence>
<dbReference type="SUPFAM" id="SSF50729">
    <property type="entry name" value="PH domain-like"/>
    <property type="match status" value="1"/>
</dbReference>
<evidence type="ECO:0000256" key="7">
    <source>
        <dbReference type="ARBA" id="ARBA00023004"/>
    </source>
</evidence>
<name>A0A4Y7MQ57_9CRUS</name>
<dbReference type="GO" id="GO:0046872">
    <property type="term" value="F:metal ion binding"/>
    <property type="evidence" value="ECO:0007669"/>
    <property type="project" value="UniProtKB-KW"/>
</dbReference>
<dbReference type="InterPro" id="IPR058240">
    <property type="entry name" value="rSAM_sf"/>
</dbReference>
<keyword evidence="5" id="KW-0479">Metal-binding</keyword>
<evidence type="ECO:0000256" key="3">
    <source>
        <dbReference type="ARBA" id="ARBA00022691"/>
    </source>
</evidence>
<keyword evidence="4" id="KW-0053">Apoptosis</keyword>
<keyword evidence="10" id="KW-0051">Antiviral defense</keyword>
<proteinExistence type="evidence at transcript level"/>
<keyword evidence="3" id="KW-0949">S-adenosyl-L-methionine</keyword>
<dbReference type="GO" id="GO:0006909">
    <property type="term" value="P:phagocytosis"/>
    <property type="evidence" value="ECO:0007669"/>
    <property type="project" value="UniProtKB-KW"/>
</dbReference>
<dbReference type="InterPro" id="IPR024574">
    <property type="entry name" value="ELMO_ARM"/>
</dbReference>
<dbReference type="InterPro" id="IPR011989">
    <property type="entry name" value="ARM-like"/>
</dbReference>
<dbReference type="InterPro" id="IPR013785">
    <property type="entry name" value="Aldolase_TIM"/>
</dbReference>
<dbReference type="GO" id="GO:0051607">
    <property type="term" value="P:defense response to virus"/>
    <property type="evidence" value="ECO:0007669"/>
    <property type="project" value="UniProtKB-KW"/>
</dbReference>
<evidence type="ECO:0000256" key="2">
    <source>
        <dbReference type="ARBA" id="ARBA00022485"/>
    </source>
</evidence>
<dbReference type="CDD" id="cd13359">
    <property type="entry name" value="PH_ELMO1_CED-12"/>
    <property type="match status" value="1"/>
</dbReference>
<dbReference type="SFLD" id="SFLDG01088">
    <property type="entry name" value="antiviral_proteins"/>
    <property type="match status" value="1"/>
</dbReference>
<dbReference type="GO" id="GO:0051539">
    <property type="term" value="F:4 iron, 4 sulfur cluster binding"/>
    <property type="evidence" value="ECO:0007669"/>
    <property type="project" value="UniProtKB-KW"/>
</dbReference>
<dbReference type="Gene3D" id="3.20.20.70">
    <property type="entry name" value="Aldolase class I"/>
    <property type="match status" value="1"/>
</dbReference>
<dbReference type="SUPFAM" id="SSF102114">
    <property type="entry name" value="Radical SAM enzymes"/>
    <property type="match status" value="1"/>
</dbReference>